<evidence type="ECO:0000313" key="7">
    <source>
        <dbReference type="EnsemblPlants" id="TraesCS4B02G013300.1"/>
    </source>
</evidence>
<evidence type="ECO:0000259" key="6">
    <source>
        <dbReference type="Pfam" id="PF23598"/>
    </source>
</evidence>
<reference evidence="7" key="2">
    <citation type="submission" date="2018-10" db="UniProtKB">
        <authorList>
            <consortium name="EnsemblPlants"/>
        </authorList>
    </citation>
    <scope>IDENTIFICATION</scope>
</reference>
<accession>A0A3B6IJ40</accession>
<dbReference type="InterPro" id="IPR027417">
    <property type="entry name" value="P-loop_NTPase"/>
</dbReference>
<dbReference type="InterPro" id="IPR002182">
    <property type="entry name" value="NB-ARC"/>
</dbReference>
<dbReference type="Gramene" id="TraesRN4B0100025100.1">
    <property type="protein sequence ID" value="TraesRN4B0100025100.1"/>
    <property type="gene ID" value="TraesRN4B0100025100"/>
</dbReference>
<dbReference type="InterPro" id="IPR050905">
    <property type="entry name" value="Plant_NBS-LRR"/>
</dbReference>
<dbReference type="Gene3D" id="1.10.8.430">
    <property type="entry name" value="Helical domain of apoptotic protease-activating factors"/>
    <property type="match status" value="1"/>
</dbReference>
<dbReference type="GO" id="GO:0043531">
    <property type="term" value="F:ADP binding"/>
    <property type="evidence" value="ECO:0007669"/>
    <property type="project" value="InterPro"/>
</dbReference>
<dbReference type="Gene3D" id="3.80.10.10">
    <property type="entry name" value="Ribonuclease Inhibitor"/>
    <property type="match status" value="2"/>
</dbReference>
<protein>
    <submittedName>
        <fullName evidence="7">Uncharacterized protein</fullName>
    </submittedName>
</protein>
<dbReference type="PANTHER" id="PTHR33463">
    <property type="entry name" value="NB-ARC DOMAIN-CONTAINING PROTEIN-RELATED"/>
    <property type="match status" value="1"/>
</dbReference>
<dbReference type="PRINTS" id="PR00364">
    <property type="entry name" value="DISEASERSIST"/>
</dbReference>
<keyword evidence="3" id="KW-0611">Plant defense</keyword>
<dbReference type="InterPro" id="IPR055414">
    <property type="entry name" value="LRR_R13L4/SHOC2-like"/>
</dbReference>
<dbReference type="GO" id="GO:0005524">
    <property type="term" value="F:ATP binding"/>
    <property type="evidence" value="ECO:0007669"/>
    <property type="project" value="UniProtKB-KW"/>
</dbReference>
<dbReference type="Pfam" id="PF23598">
    <property type="entry name" value="LRR_14"/>
    <property type="match status" value="1"/>
</dbReference>
<dbReference type="InterPro" id="IPR001611">
    <property type="entry name" value="Leu-rich_rpt"/>
</dbReference>
<keyword evidence="8" id="KW-1185">Reference proteome</keyword>
<gene>
    <name evidence="7" type="primary">LOC123090558</name>
</gene>
<comment type="similarity">
    <text evidence="1">Belongs to the disease resistance NB-LRR family.</text>
</comment>
<dbReference type="SUPFAM" id="SSF52540">
    <property type="entry name" value="P-loop containing nucleoside triphosphate hydrolases"/>
    <property type="match status" value="1"/>
</dbReference>
<organism evidence="7">
    <name type="scientific">Triticum aestivum</name>
    <name type="common">Wheat</name>
    <dbReference type="NCBI Taxonomy" id="4565"/>
    <lineage>
        <taxon>Eukaryota</taxon>
        <taxon>Viridiplantae</taxon>
        <taxon>Streptophyta</taxon>
        <taxon>Embryophyta</taxon>
        <taxon>Tracheophyta</taxon>
        <taxon>Spermatophyta</taxon>
        <taxon>Magnoliopsida</taxon>
        <taxon>Liliopsida</taxon>
        <taxon>Poales</taxon>
        <taxon>Poaceae</taxon>
        <taxon>BOP clade</taxon>
        <taxon>Pooideae</taxon>
        <taxon>Triticodae</taxon>
        <taxon>Triticeae</taxon>
        <taxon>Triticinae</taxon>
        <taxon>Triticum</taxon>
    </lineage>
</organism>
<dbReference type="Gene3D" id="3.40.50.300">
    <property type="entry name" value="P-loop containing nucleotide triphosphate hydrolases"/>
    <property type="match status" value="1"/>
</dbReference>
<name>A0A3B6IJ40_WHEAT</name>
<dbReference type="KEGG" id="taes:123090558"/>
<dbReference type="GO" id="GO:0006952">
    <property type="term" value="P:defense response"/>
    <property type="evidence" value="ECO:0007669"/>
    <property type="project" value="UniProtKB-KW"/>
</dbReference>
<dbReference type="OMA" id="KESEHEW"/>
<dbReference type="PROSITE" id="PS51450">
    <property type="entry name" value="LRR"/>
    <property type="match status" value="1"/>
</dbReference>
<evidence type="ECO:0000256" key="2">
    <source>
        <dbReference type="ARBA" id="ARBA00022737"/>
    </source>
</evidence>
<evidence type="ECO:0000313" key="8">
    <source>
        <dbReference type="Proteomes" id="UP000019116"/>
    </source>
</evidence>
<dbReference type="EnsemblPlants" id="TraesCS4B02G013300.1">
    <property type="protein sequence ID" value="TraesCS4B02G013300.1"/>
    <property type="gene ID" value="TraesCS4B02G013300"/>
</dbReference>
<dbReference type="Gramene" id="TraesLDM4B03G02226420.1">
    <property type="protein sequence ID" value="TraesLDM4B03G02226420.1"/>
    <property type="gene ID" value="TraesLDM4B03G02226420"/>
</dbReference>
<sequence length="1023" mass="115190">MLSGTLNVTIKRDSLVRNELETRVGLQKLHDCIASACVNFLPSSSGKSSGWSTLLKRIYLVLEKSRRVVLKSWSAPTSSDQLPPAIRGGQSHMAHGFQYGVLSPVVGLFVNEIWEPIKKHFGYCLKPGSKVRKLARAADGLKSHIDTIDEQIQLGKRPRDSTKSWIGSAKSIENESVRIKNEYEERRIYMFGCSWNCLFNYRIGRAAIKKKKEVDELMERPPQNDGIFSLLPPVGKELPLPPNIVGQNKYMEEIVACIEQGTTTFIGICGMGGAGKTTLLKQLNNVFSCTAEMHKFDHVIYVEIDQQPNPATVQQSIASQLGLTLGQDESTTARSASLYNFLKERKFLLLVDNLWQPLDLVKVGIPQGYIQIGPQNRNMVVVTARDRQMCHRMQAHNLVITLQSLRSDEAWSLFEANAGCNRLTNSSLQIRGYAEGIVDKCGGLPLALKVVGQAMAMKESEHEWKHAVMLLRQSQFHKVPDAESNLFPILYISYDHLPDVRTKKCFLFFALNGTKYYNYSNYLIDLWMGHGLLDEEDDDTKNCYLRGHSVVGCLKRACLLEEHPRGEIYLRMHDMIRGLALWIVAEQQGDGCNNKWLLHHSEEPDEWSKSHRISLSRVSDVKILDYCSCPDLLTLVLDYCWTISKVPVGFFTDAPSLTYLNLSYTNIQELPSDVGALVNLRHLDLSYTCIQSIPIESKLLKSLRYLYLGFTAELTYIPDGIISALGMLRVLDLYYSACLPEHKTHALIKELESLTRLQFLGFTVADTTSLHRLLDLSKASLKSLHIKSVNGLQNLNLCPRIVSKMRAHQLEILAVSGIESLEELLVGGENDVDSDWLFQSLDQLQLVDLKKLVGIVRKGVRPRACLPKLRFLLLDGCHSIRSITWVKHLPCLEEVCVIDCDLISELVTDDDEEVAMSSAMASFPRLKLLGLSHLTNLKNICDSTLGVASLQRFLVYNCPMLTKLPSGLLKEDHAPLILGQQYWWDQLVWDDGSTKSTLFPFFRELPADFQGRDSVDVFSALVG</sequence>
<evidence type="ECO:0000256" key="4">
    <source>
        <dbReference type="ARBA" id="ARBA00022840"/>
    </source>
</evidence>
<dbReference type="PANTHER" id="PTHR33463:SF204">
    <property type="entry name" value="NB-ARC DOMAIN-CONTAINING PROTEIN"/>
    <property type="match status" value="1"/>
</dbReference>
<dbReference type="Gramene" id="TraesLAC4B03G02181160.1">
    <property type="protein sequence ID" value="TraesLAC4B03G02181160.1"/>
    <property type="gene ID" value="TraesLAC4B03G02181160"/>
</dbReference>
<feature type="domain" description="Disease resistance R13L4/SHOC-2-like LRR" evidence="6">
    <location>
        <begin position="628"/>
        <end position="901"/>
    </location>
</feature>
<dbReference type="AlphaFoldDB" id="A0A3B6IJ40"/>
<dbReference type="Gramene" id="TraesCLE_scaffold_020773_01G000300.1">
    <property type="protein sequence ID" value="TraesCLE_scaffold_020773_01G000300.1"/>
    <property type="gene ID" value="TraesCLE_scaffold_020773_01G000300"/>
</dbReference>
<keyword evidence="4" id="KW-0067">ATP-binding</keyword>
<dbReference type="GeneID" id="123090558"/>
<dbReference type="Gramene" id="TraesARI4B03G02263890.1">
    <property type="protein sequence ID" value="TraesARI4B03G02263890.1"/>
    <property type="gene ID" value="TraesARI4B03G02263890"/>
</dbReference>
<dbReference type="Gramene" id="TraesROB_scaffold_155652_01G000100.1">
    <property type="protein sequence ID" value="TraesROB_scaffold_155652_01G000100.1"/>
    <property type="gene ID" value="TraesROB_scaffold_155652_01G000100"/>
</dbReference>
<evidence type="ECO:0000259" key="5">
    <source>
        <dbReference type="Pfam" id="PF00931"/>
    </source>
</evidence>
<reference evidence="7" key="1">
    <citation type="submission" date="2018-08" db="EMBL/GenBank/DDBJ databases">
        <authorList>
            <person name="Rossello M."/>
        </authorList>
    </citation>
    <scope>NUCLEOTIDE SEQUENCE [LARGE SCALE GENOMIC DNA]</scope>
    <source>
        <strain evidence="7">cv. Chinese Spring</strain>
    </source>
</reference>
<dbReference type="Gramene" id="TraesCS4B03G0026600.1">
    <property type="protein sequence ID" value="TraesCS4B03G0026600.1.CDS"/>
    <property type="gene ID" value="TraesCS4B03G0026600"/>
</dbReference>
<dbReference type="STRING" id="4565.A0A3B6IJ40"/>
<dbReference type="SUPFAM" id="SSF52058">
    <property type="entry name" value="L domain-like"/>
    <property type="match status" value="1"/>
</dbReference>
<dbReference type="InterPro" id="IPR032675">
    <property type="entry name" value="LRR_dom_sf"/>
</dbReference>
<dbReference type="Pfam" id="PF00931">
    <property type="entry name" value="NB-ARC"/>
    <property type="match status" value="1"/>
</dbReference>
<keyword evidence="4" id="KW-0547">Nucleotide-binding</keyword>
<keyword evidence="2" id="KW-0677">Repeat</keyword>
<feature type="domain" description="NB-ARC" evidence="5">
    <location>
        <begin position="251"/>
        <end position="421"/>
    </location>
</feature>
<dbReference type="Gramene" id="TraesWEE_scaffold_033268_01G000300.1">
    <property type="protein sequence ID" value="TraesWEE_scaffold_033268_01G000300.1"/>
    <property type="gene ID" value="TraesWEE_scaffold_033268_01G000300"/>
</dbReference>
<dbReference type="SMR" id="A0A3B6IJ40"/>
<evidence type="ECO:0000256" key="1">
    <source>
        <dbReference type="ARBA" id="ARBA00008894"/>
    </source>
</evidence>
<evidence type="ECO:0000256" key="3">
    <source>
        <dbReference type="ARBA" id="ARBA00022821"/>
    </source>
</evidence>
<dbReference type="FunFam" id="3.40.50.300:FF:001091">
    <property type="entry name" value="Probable disease resistance protein At1g61300"/>
    <property type="match status" value="1"/>
</dbReference>
<dbReference type="InterPro" id="IPR042197">
    <property type="entry name" value="Apaf_helical"/>
</dbReference>
<dbReference type="Gramene" id="TraesCS4B02G013300.1">
    <property type="protein sequence ID" value="TraesCS4B02G013300.1"/>
    <property type="gene ID" value="TraesCS4B02G013300"/>
</dbReference>
<dbReference type="FunFam" id="1.10.8.430:FF:000003">
    <property type="entry name" value="Probable disease resistance protein At5g66910"/>
    <property type="match status" value="1"/>
</dbReference>
<dbReference type="OrthoDB" id="764494at2759"/>
<dbReference type="Proteomes" id="UP000019116">
    <property type="component" value="Chromosome 4B"/>
</dbReference>
<proteinExistence type="inferred from homology"/>
<dbReference type="RefSeq" id="XP_044367805.1">
    <property type="nucleotide sequence ID" value="XM_044511870.1"/>
</dbReference>
<dbReference type="Gramene" id="TraesCAD_scaffold_188586_01G000100.1">
    <property type="protein sequence ID" value="TraesCAD_scaffold_188586_01G000100.1"/>
    <property type="gene ID" value="TraesCAD_scaffold_188586_01G000100"/>
</dbReference>